<reference evidence="3" key="1">
    <citation type="submission" date="2017-11" db="EMBL/GenBank/DDBJ databases">
        <title>The draft genome sequence of Chromatocurvus sp. F02.</title>
        <authorList>
            <person name="Du Z.-J."/>
            <person name="Chang Y.-Q."/>
        </authorList>
    </citation>
    <scope>NUCLEOTIDE SEQUENCE [LARGE SCALE GENOMIC DNA]</scope>
    <source>
        <strain evidence="3">F02</strain>
    </source>
</reference>
<organism evidence="2 3">
    <name type="scientific">Kineobactrum sediminis</name>
    <dbReference type="NCBI Taxonomy" id="1905677"/>
    <lineage>
        <taxon>Bacteria</taxon>
        <taxon>Pseudomonadati</taxon>
        <taxon>Pseudomonadota</taxon>
        <taxon>Gammaproteobacteria</taxon>
        <taxon>Cellvibrionales</taxon>
        <taxon>Halieaceae</taxon>
        <taxon>Kineobactrum</taxon>
    </lineage>
</organism>
<dbReference type="InterPro" id="IPR036291">
    <property type="entry name" value="NAD(P)-bd_dom_sf"/>
</dbReference>
<protein>
    <recommendedName>
        <fullName evidence="1">NmrA-like domain-containing protein</fullName>
    </recommendedName>
</protein>
<dbReference type="SUPFAM" id="SSF51735">
    <property type="entry name" value="NAD(P)-binding Rossmann-fold domains"/>
    <property type="match status" value="1"/>
</dbReference>
<feature type="domain" description="NmrA-like" evidence="1">
    <location>
        <begin position="2"/>
        <end position="296"/>
    </location>
</feature>
<dbReference type="OrthoDB" id="6434603at2"/>
<accession>A0A2N5Y5G5</accession>
<dbReference type="InterPro" id="IPR051604">
    <property type="entry name" value="Ergot_Alk_Oxidoreductase"/>
</dbReference>
<evidence type="ECO:0000313" key="3">
    <source>
        <dbReference type="Proteomes" id="UP000234845"/>
    </source>
</evidence>
<gene>
    <name evidence="2" type="ORF">CWI75_04600</name>
</gene>
<dbReference type="Pfam" id="PF05368">
    <property type="entry name" value="NmrA"/>
    <property type="match status" value="1"/>
</dbReference>
<dbReference type="InterPro" id="IPR008030">
    <property type="entry name" value="NmrA-like"/>
</dbReference>
<dbReference type="PANTHER" id="PTHR43162">
    <property type="match status" value="1"/>
</dbReference>
<sequence>MQNVLVIGASGTQGRAQVRALGQAGYAVSVMSRRPEGLNFAGGPAAVRAIQGDLSQPAGLPAAVAGVDTVFLNLPSASFNPPEDILEGCRNLLGAAQVAGVQRIVFNASLYVGDAPVGHVAHDNRLEIIHLLLSSGIPATAVCPVIFMENLLQDWALPQLLSRNCLWYPHGSALPVSWITLDDVARIMIRVARCDRAVGKRLVVGGPQALRGEETAAALGRAWGRDIHFESRPLEDFADAMARLFAPDSAAGQSRIHADLLRVYRWYNERQPSPFTVDMSRFLAEYPMTLTSVEEWARQHNPFATVHEGAST</sequence>
<comment type="caution">
    <text evidence="2">The sequence shown here is derived from an EMBL/GenBank/DDBJ whole genome shotgun (WGS) entry which is preliminary data.</text>
</comment>
<keyword evidence="3" id="KW-1185">Reference proteome</keyword>
<dbReference type="EMBL" id="PKLZ01000002">
    <property type="protein sequence ID" value="PLW83635.1"/>
    <property type="molecule type" value="Genomic_DNA"/>
</dbReference>
<proteinExistence type="predicted"/>
<dbReference type="Gene3D" id="3.40.50.720">
    <property type="entry name" value="NAD(P)-binding Rossmann-like Domain"/>
    <property type="match status" value="1"/>
</dbReference>
<evidence type="ECO:0000259" key="1">
    <source>
        <dbReference type="Pfam" id="PF05368"/>
    </source>
</evidence>
<dbReference type="AlphaFoldDB" id="A0A2N5Y5G5"/>
<dbReference type="Proteomes" id="UP000234845">
    <property type="component" value="Unassembled WGS sequence"/>
</dbReference>
<dbReference type="PANTHER" id="PTHR43162:SF1">
    <property type="entry name" value="PRESTALK A DIFFERENTIATION PROTEIN A"/>
    <property type="match status" value="1"/>
</dbReference>
<evidence type="ECO:0000313" key="2">
    <source>
        <dbReference type="EMBL" id="PLW83635.1"/>
    </source>
</evidence>
<dbReference type="RefSeq" id="WP_101520316.1">
    <property type="nucleotide sequence ID" value="NZ_PKLZ01000002.1"/>
</dbReference>
<name>A0A2N5Y5G5_9GAMM</name>